<accession>A0ABT2LSH0</accession>
<name>A0ABT2LSH0_9HYPH</name>
<evidence type="ECO:0000259" key="9">
    <source>
        <dbReference type="PROSITE" id="PS52029"/>
    </source>
</evidence>
<evidence type="ECO:0000313" key="10">
    <source>
        <dbReference type="EMBL" id="MCT7377492.1"/>
    </source>
</evidence>
<feature type="active site" description="Proton donor/acceptor" evidence="7">
    <location>
        <position position="447"/>
    </location>
</feature>
<keyword evidence="6 7" id="KW-0961">Cell wall biogenesis/degradation</keyword>
<keyword evidence="4 7" id="KW-0133">Cell shape</keyword>
<evidence type="ECO:0000256" key="7">
    <source>
        <dbReference type="PROSITE-ProRule" id="PRU01373"/>
    </source>
</evidence>
<organism evidence="10 11">
    <name type="scientific">Chelativorans salis</name>
    <dbReference type="NCBI Taxonomy" id="2978478"/>
    <lineage>
        <taxon>Bacteria</taxon>
        <taxon>Pseudomonadati</taxon>
        <taxon>Pseudomonadota</taxon>
        <taxon>Alphaproteobacteria</taxon>
        <taxon>Hyphomicrobiales</taxon>
        <taxon>Phyllobacteriaceae</taxon>
        <taxon>Chelativorans</taxon>
    </lineage>
</organism>
<reference evidence="10 11" key="1">
    <citation type="submission" date="2022-09" db="EMBL/GenBank/DDBJ databases">
        <title>Chelativorans salina sp. nov., a novel slightly halophilic bacterium isolated from a saline lake sediment enrichment.</title>
        <authorList>
            <person name="Gao L."/>
            <person name="Fang B.-Z."/>
            <person name="Li W.-J."/>
        </authorList>
    </citation>
    <scope>NUCLEOTIDE SEQUENCE [LARGE SCALE GENOMIC DNA]</scope>
    <source>
        <strain evidence="10 11">EGI FJ00035</strain>
    </source>
</reference>
<sequence>MKKYSLALLLGLLTAVPALQAEEALRLPEGIQLAQVYEFDVYIDQHGREVVVDPRTGRVVEIRAPVIAAPPPPPPPEYLRREMRSRDLGRREYDFTDPRDVERFHRDREAAIREGVDPYGERGYRRPRYDDPYVDPRYGEYEEMPPVEEDYGAYPPVEREDPGIRRAPLDSPSGQGGALAAVPPNDGREQLLPGQDRGLETTIPDVHGANEEVAKYQVLLDRAGASPGVIDGRMGDNVNKAISAYHEIVGERLKTYDKEWIAAELEKTGGPAFVEYTITAEDAAGPYIASVPEDYGEKATLERLSYTRVTEMLAERFHMDEKYLVALNPDANFNRPGTVIRVANPGEPATYDVARIVADKSSKQVRVYDARGRLVAAYPATIGSGDTPSPTGTHEVARVAFDPEYTYNPTKNFKQGNNDRVLTIPPGPNGPVGSIWIALSKPTYGIHGTPEPSKIGKTYSHGCVRLTNWDAQELAKRVKPGVTVEFVE</sequence>
<comment type="caution">
    <text evidence="10">The sequence shown here is derived from an EMBL/GenBank/DDBJ whole genome shotgun (WGS) entry which is preliminary data.</text>
</comment>
<evidence type="ECO:0000256" key="3">
    <source>
        <dbReference type="ARBA" id="ARBA00022679"/>
    </source>
</evidence>
<dbReference type="Pfam" id="PF03734">
    <property type="entry name" value="YkuD"/>
    <property type="match status" value="1"/>
</dbReference>
<dbReference type="InterPro" id="IPR038063">
    <property type="entry name" value="Transpep_catalytic_dom"/>
</dbReference>
<dbReference type="SUPFAM" id="SSF141523">
    <property type="entry name" value="L,D-transpeptidase catalytic domain-like"/>
    <property type="match status" value="1"/>
</dbReference>
<dbReference type="PANTHER" id="PTHR30582">
    <property type="entry name" value="L,D-TRANSPEPTIDASE"/>
    <property type="match status" value="1"/>
</dbReference>
<evidence type="ECO:0000256" key="5">
    <source>
        <dbReference type="ARBA" id="ARBA00022984"/>
    </source>
</evidence>
<evidence type="ECO:0000313" key="11">
    <source>
        <dbReference type="Proteomes" id="UP001320831"/>
    </source>
</evidence>
<comment type="similarity">
    <text evidence="2">Belongs to the YkuD family.</text>
</comment>
<keyword evidence="8" id="KW-0732">Signal</keyword>
<keyword evidence="5 7" id="KW-0573">Peptidoglycan synthesis</keyword>
<keyword evidence="11" id="KW-1185">Reference proteome</keyword>
<dbReference type="PROSITE" id="PS52029">
    <property type="entry name" value="LD_TPASE"/>
    <property type="match status" value="1"/>
</dbReference>
<feature type="active site" description="Nucleophile" evidence="7">
    <location>
        <position position="463"/>
    </location>
</feature>
<evidence type="ECO:0000256" key="4">
    <source>
        <dbReference type="ARBA" id="ARBA00022960"/>
    </source>
</evidence>
<protein>
    <submittedName>
        <fullName evidence="10">L,D-transpeptidase</fullName>
    </submittedName>
</protein>
<dbReference type="Gene3D" id="2.40.440.10">
    <property type="entry name" value="L,D-transpeptidase catalytic domain-like"/>
    <property type="match status" value="1"/>
</dbReference>
<evidence type="ECO:0000256" key="2">
    <source>
        <dbReference type="ARBA" id="ARBA00005992"/>
    </source>
</evidence>
<dbReference type="RefSeq" id="WP_260906022.1">
    <property type="nucleotide sequence ID" value="NZ_JAOCZP010000007.1"/>
</dbReference>
<feature type="domain" description="L,D-TPase catalytic" evidence="9">
    <location>
        <begin position="354"/>
        <end position="487"/>
    </location>
</feature>
<feature type="chain" id="PRO_5046703306" evidence="8">
    <location>
        <begin position="21"/>
        <end position="488"/>
    </location>
</feature>
<comment type="pathway">
    <text evidence="1 7">Cell wall biogenesis; peptidoglycan biosynthesis.</text>
</comment>
<dbReference type="PANTHER" id="PTHR30582:SF30">
    <property type="entry name" value="BLR4375 PROTEIN"/>
    <property type="match status" value="1"/>
</dbReference>
<evidence type="ECO:0000256" key="8">
    <source>
        <dbReference type="SAM" id="SignalP"/>
    </source>
</evidence>
<dbReference type="CDD" id="cd16913">
    <property type="entry name" value="YkuD_like"/>
    <property type="match status" value="1"/>
</dbReference>
<dbReference type="EMBL" id="JAOCZP010000007">
    <property type="protein sequence ID" value="MCT7377492.1"/>
    <property type="molecule type" value="Genomic_DNA"/>
</dbReference>
<evidence type="ECO:0000256" key="1">
    <source>
        <dbReference type="ARBA" id="ARBA00004752"/>
    </source>
</evidence>
<dbReference type="InterPro" id="IPR050979">
    <property type="entry name" value="LD-transpeptidase"/>
</dbReference>
<dbReference type="Proteomes" id="UP001320831">
    <property type="component" value="Unassembled WGS sequence"/>
</dbReference>
<proteinExistence type="inferred from homology"/>
<gene>
    <name evidence="10" type="ORF">N5A92_20960</name>
</gene>
<keyword evidence="3" id="KW-0808">Transferase</keyword>
<feature type="signal peptide" evidence="8">
    <location>
        <begin position="1"/>
        <end position="20"/>
    </location>
</feature>
<dbReference type="InterPro" id="IPR005490">
    <property type="entry name" value="LD_TPept_cat_dom"/>
</dbReference>
<evidence type="ECO:0000256" key="6">
    <source>
        <dbReference type="ARBA" id="ARBA00023316"/>
    </source>
</evidence>